<dbReference type="AlphaFoldDB" id="A0A077NTB7"/>
<gene>
    <name evidence="8" type="ORF">XBFM1_2320022</name>
</gene>
<evidence type="ECO:0000256" key="3">
    <source>
        <dbReference type="ARBA" id="ARBA00022692"/>
    </source>
</evidence>
<evidence type="ECO:0000256" key="1">
    <source>
        <dbReference type="ARBA" id="ARBA00004651"/>
    </source>
</evidence>
<dbReference type="InterPro" id="IPR050189">
    <property type="entry name" value="MFS_Efflux_Transporters"/>
</dbReference>
<dbReference type="Proteomes" id="UP000028487">
    <property type="component" value="Unassembled WGS sequence"/>
</dbReference>
<feature type="transmembrane region" description="Helical" evidence="6">
    <location>
        <begin position="236"/>
        <end position="256"/>
    </location>
</feature>
<dbReference type="SUPFAM" id="SSF103473">
    <property type="entry name" value="MFS general substrate transporter"/>
    <property type="match status" value="1"/>
</dbReference>
<feature type="transmembrane region" description="Helical" evidence="6">
    <location>
        <begin position="98"/>
        <end position="121"/>
    </location>
</feature>
<feature type="transmembrane region" description="Helical" evidence="6">
    <location>
        <begin position="199"/>
        <end position="221"/>
    </location>
</feature>
<keyword evidence="2" id="KW-1003">Cell membrane</keyword>
<keyword evidence="3 6" id="KW-0812">Transmembrane</keyword>
<dbReference type="InterPro" id="IPR036259">
    <property type="entry name" value="MFS_trans_sf"/>
</dbReference>
<evidence type="ECO:0000313" key="9">
    <source>
        <dbReference type="Proteomes" id="UP000028487"/>
    </source>
</evidence>
<dbReference type="Gene3D" id="1.20.1250.20">
    <property type="entry name" value="MFS general substrate transporter like domains"/>
    <property type="match status" value="1"/>
</dbReference>
<dbReference type="EMBL" id="CBSV010000149">
    <property type="protein sequence ID" value="CDH01764.1"/>
    <property type="molecule type" value="Genomic_DNA"/>
</dbReference>
<comment type="subcellular location">
    <subcellularLocation>
        <location evidence="1">Cell membrane</location>
        <topology evidence="1">Multi-pass membrane protein</topology>
    </subcellularLocation>
</comment>
<dbReference type="PANTHER" id="PTHR43124">
    <property type="entry name" value="PURINE EFFLUX PUMP PBUE"/>
    <property type="match status" value="1"/>
</dbReference>
<dbReference type="HOGENOM" id="CLU_001265_61_5_6"/>
<protein>
    <submittedName>
        <fullName evidence="8">Major facilitator superfamily protein</fullName>
    </submittedName>
</protein>
<dbReference type="PANTHER" id="PTHR43124:SF3">
    <property type="entry name" value="CHLORAMPHENICOL EFFLUX PUMP RV0191"/>
    <property type="match status" value="1"/>
</dbReference>
<feature type="domain" description="Major facilitator superfamily (MFS) profile" evidence="7">
    <location>
        <begin position="3"/>
        <end position="377"/>
    </location>
</feature>
<feature type="transmembrane region" description="Helical" evidence="6">
    <location>
        <begin position="155"/>
        <end position="178"/>
    </location>
</feature>
<dbReference type="Pfam" id="PF07690">
    <property type="entry name" value="MFS_1"/>
    <property type="match status" value="1"/>
</dbReference>
<feature type="transmembrane region" description="Helical" evidence="6">
    <location>
        <begin position="42"/>
        <end position="62"/>
    </location>
</feature>
<dbReference type="PROSITE" id="PS50850">
    <property type="entry name" value="MFS"/>
    <property type="match status" value="1"/>
</dbReference>
<evidence type="ECO:0000259" key="7">
    <source>
        <dbReference type="PROSITE" id="PS50850"/>
    </source>
</evidence>
<dbReference type="InterPro" id="IPR020846">
    <property type="entry name" value="MFS_dom"/>
</dbReference>
<feature type="transmembrane region" description="Helical" evidence="6">
    <location>
        <begin position="268"/>
        <end position="288"/>
    </location>
</feature>
<dbReference type="RefSeq" id="WP_038195511.1">
    <property type="nucleotide sequence ID" value="NZ_CAWLWD010000196.1"/>
</dbReference>
<evidence type="ECO:0000256" key="4">
    <source>
        <dbReference type="ARBA" id="ARBA00022989"/>
    </source>
</evidence>
<sequence length="388" mass="41602">MKKVIFLAIGMFALGFDAYIIAGLVPGISETYQKSASQIGQSVSIFTLCYAISAPLFASLLAGKPIKKVLLTSIVIFGLANALTALSPNFSVFLISRAIAGVGAGLFSPLAVAGSTMLVPIDKKGRALGLTIGGMSMGTVLGVPIGLYIADQFDWQSAMWFVVILSFIAALSILKFLPHVPVTAPPAIKERIAMFLDKRVTITVLITFFASIASLGLYTYLSPLLQDINDSSNLTMYLWAWGLGGLFGSLSIGYLIDYFKKPKILMAFILIILMISVMCIPIMINLSFIKYLPFFIWGAMGWASGAPQQHILLSYQPKHGSAAIALNSSINYLGSSVGAIIGGVVISLGMGTMVLIYFAIFSMVISLGLQFYSMKSNAFKIINTESSQ</sequence>
<organism evidence="8 9">
    <name type="scientific">Xenorhabdus bovienii str. feltiae Moldova</name>
    <dbReference type="NCBI Taxonomy" id="1398200"/>
    <lineage>
        <taxon>Bacteria</taxon>
        <taxon>Pseudomonadati</taxon>
        <taxon>Pseudomonadota</taxon>
        <taxon>Gammaproteobacteria</taxon>
        <taxon>Enterobacterales</taxon>
        <taxon>Morganellaceae</taxon>
        <taxon>Xenorhabdus</taxon>
    </lineage>
</organism>
<evidence type="ECO:0000256" key="5">
    <source>
        <dbReference type="ARBA" id="ARBA00023136"/>
    </source>
</evidence>
<keyword evidence="4 6" id="KW-1133">Transmembrane helix</keyword>
<evidence type="ECO:0000313" key="8">
    <source>
        <dbReference type="EMBL" id="CDH01764.1"/>
    </source>
</evidence>
<accession>A0A077NTB7</accession>
<reference evidence="8" key="1">
    <citation type="submission" date="2013-07" db="EMBL/GenBank/DDBJ databases">
        <title>Sub-species coevolution in mutualistic symbiosis.</title>
        <authorList>
            <person name="Murfin K."/>
            <person name="Klassen J."/>
            <person name="Lee M."/>
            <person name="Forst S."/>
            <person name="Stock P."/>
            <person name="Goodrich-Blair H."/>
        </authorList>
    </citation>
    <scope>NUCLEOTIDE SEQUENCE [LARGE SCALE GENOMIC DNA]</scope>
    <source>
        <strain evidence="8">Feltiae Moldova</strain>
    </source>
</reference>
<proteinExistence type="predicted"/>
<dbReference type="GO" id="GO:0005886">
    <property type="term" value="C:plasma membrane"/>
    <property type="evidence" value="ECO:0007669"/>
    <property type="project" value="UniProtKB-SubCell"/>
</dbReference>
<keyword evidence="5 6" id="KW-0472">Membrane</keyword>
<evidence type="ECO:0000256" key="2">
    <source>
        <dbReference type="ARBA" id="ARBA00022475"/>
    </source>
</evidence>
<feature type="transmembrane region" description="Helical" evidence="6">
    <location>
        <begin position="69"/>
        <end position="86"/>
    </location>
</feature>
<evidence type="ECO:0000256" key="6">
    <source>
        <dbReference type="SAM" id="Phobius"/>
    </source>
</evidence>
<dbReference type="GO" id="GO:0022857">
    <property type="term" value="F:transmembrane transporter activity"/>
    <property type="evidence" value="ECO:0007669"/>
    <property type="project" value="InterPro"/>
</dbReference>
<feature type="transmembrane region" description="Helical" evidence="6">
    <location>
        <begin position="128"/>
        <end position="149"/>
    </location>
</feature>
<dbReference type="InterPro" id="IPR011701">
    <property type="entry name" value="MFS"/>
</dbReference>
<name>A0A077NTB7_XENBV</name>
<dbReference type="CDD" id="cd17324">
    <property type="entry name" value="MFS_NepI_like"/>
    <property type="match status" value="1"/>
</dbReference>
<comment type="caution">
    <text evidence="8">The sequence shown here is derived from an EMBL/GenBank/DDBJ whole genome shotgun (WGS) entry which is preliminary data.</text>
</comment>